<dbReference type="InParanoid" id="A0A1X7UFF8"/>
<dbReference type="AlphaFoldDB" id="A0A1X7UFF8"/>
<proteinExistence type="predicted"/>
<sequence length="32" mass="3451">MDLVSRILPLYWAPGCGGVLLKDGPNPPITTR</sequence>
<reference evidence="1" key="1">
    <citation type="submission" date="2017-05" db="UniProtKB">
        <authorList>
            <consortium name="EnsemblMetazoa"/>
        </authorList>
    </citation>
    <scope>IDENTIFICATION</scope>
</reference>
<organism evidence="1">
    <name type="scientific">Amphimedon queenslandica</name>
    <name type="common">Sponge</name>
    <dbReference type="NCBI Taxonomy" id="400682"/>
    <lineage>
        <taxon>Eukaryota</taxon>
        <taxon>Metazoa</taxon>
        <taxon>Porifera</taxon>
        <taxon>Demospongiae</taxon>
        <taxon>Heteroscleromorpha</taxon>
        <taxon>Haplosclerida</taxon>
        <taxon>Niphatidae</taxon>
        <taxon>Amphimedon</taxon>
    </lineage>
</organism>
<evidence type="ECO:0000313" key="1">
    <source>
        <dbReference type="EnsemblMetazoa" id="Aqu2.1.26694_001"/>
    </source>
</evidence>
<accession>A0A1X7UFF8</accession>
<dbReference type="EnsemblMetazoa" id="Aqu2.1.26694_001">
    <property type="protein sequence ID" value="Aqu2.1.26694_001"/>
    <property type="gene ID" value="Aqu2.1.26694"/>
</dbReference>
<protein>
    <submittedName>
        <fullName evidence="1">Uncharacterized protein</fullName>
    </submittedName>
</protein>
<name>A0A1X7UFF8_AMPQE</name>